<feature type="signal peptide" evidence="2">
    <location>
        <begin position="1"/>
        <end position="21"/>
    </location>
</feature>
<evidence type="ECO:0000256" key="1">
    <source>
        <dbReference type="SAM" id="Phobius"/>
    </source>
</evidence>
<dbReference type="EMBL" id="MFMA01000046">
    <property type="protein sequence ID" value="OGG73662.1"/>
    <property type="molecule type" value="Genomic_DNA"/>
</dbReference>
<protein>
    <recommendedName>
        <fullName evidence="5">YibE/F family protein</fullName>
    </recommendedName>
</protein>
<comment type="caution">
    <text evidence="3">The sequence shown here is derived from an EMBL/GenBank/DDBJ whole genome shotgun (WGS) entry which is preliminary data.</text>
</comment>
<feature type="transmembrane region" description="Helical" evidence="1">
    <location>
        <begin position="233"/>
        <end position="254"/>
    </location>
</feature>
<keyword evidence="2" id="KW-0732">Signal</keyword>
<accession>A0A1F6EK25</accession>
<evidence type="ECO:0008006" key="5">
    <source>
        <dbReference type="Google" id="ProtNLM"/>
    </source>
</evidence>
<feature type="transmembrane region" description="Helical" evidence="1">
    <location>
        <begin position="334"/>
        <end position="353"/>
    </location>
</feature>
<name>A0A1F6EK25_9BACT</name>
<feature type="transmembrane region" description="Helical" evidence="1">
    <location>
        <begin position="164"/>
        <end position="181"/>
    </location>
</feature>
<keyword evidence="1" id="KW-1133">Transmembrane helix</keyword>
<dbReference type="Pfam" id="PF07907">
    <property type="entry name" value="YibE_F"/>
    <property type="match status" value="1"/>
</dbReference>
<reference evidence="3 4" key="1">
    <citation type="journal article" date="2016" name="Nat. Commun.">
        <title>Thousands of microbial genomes shed light on interconnected biogeochemical processes in an aquifer system.</title>
        <authorList>
            <person name="Anantharaman K."/>
            <person name="Brown C.T."/>
            <person name="Hug L.A."/>
            <person name="Sharon I."/>
            <person name="Castelle C.J."/>
            <person name="Probst A.J."/>
            <person name="Thomas B.C."/>
            <person name="Singh A."/>
            <person name="Wilkins M.J."/>
            <person name="Karaoz U."/>
            <person name="Brodie E.L."/>
            <person name="Williams K.H."/>
            <person name="Hubbard S.S."/>
            <person name="Banfield J.F."/>
        </authorList>
    </citation>
    <scope>NUCLEOTIDE SEQUENCE [LARGE SCALE GENOMIC DNA]</scope>
</reference>
<organism evidence="3 4">
    <name type="scientific">Candidatus Kaiserbacteria bacterium RIFCSPLOWO2_01_FULL_54_20</name>
    <dbReference type="NCBI Taxonomy" id="1798513"/>
    <lineage>
        <taxon>Bacteria</taxon>
        <taxon>Candidatus Kaiseribacteriota</taxon>
    </lineage>
</organism>
<keyword evidence="1" id="KW-0812">Transmembrane</keyword>
<dbReference type="Proteomes" id="UP000178427">
    <property type="component" value="Unassembled WGS sequence"/>
</dbReference>
<dbReference type="AlphaFoldDB" id="A0A1F6EK25"/>
<feature type="transmembrane region" description="Helical" evidence="1">
    <location>
        <begin position="139"/>
        <end position="158"/>
    </location>
</feature>
<dbReference type="STRING" id="1798513.A3A40_03295"/>
<feature type="transmembrane region" description="Helical" evidence="1">
    <location>
        <begin position="193"/>
        <end position="213"/>
    </location>
</feature>
<feature type="transmembrane region" description="Helical" evidence="1">
    <location>
        <begin position="291"/>
        <end position="314"/>
    </location>
</feature>
<keyword evidence="1" id="KW-0472">Membrane</keyword>
<evidence type="ECO:0000256" key="2">
    <source>
        <dbReference type="SAM" id="SignalP"/>
    </source>
</evidence>
<evidence type="ECO:0000313" key="3">
    <source>
        <dbReference type="EMBL" id="OGG73662.1"/>
    </source>
</evidence>
<gene>
    <name evidence="3" type="ORF">A3A40_03295</name>
</gene>
<dbReference type="InterPro" id="IPR012507">
    <property type="entry name" value="YibE_F"/>
</dbReference>
<feature type="transmembrane region" description="Helical" evidence="1">
    <location>
        <begin position="113"/>
        <end position="132"/>
    </location>
</feature>
<dbReference type="PANTHER" id="PTHR41771:SF1">
    <property type="entry name" value="MEMBRANE PROTEIN"/>
    <property type="match status" value="1"/>
</dbReference>
<evidence type="ECO:0000313" key="4">
    <source>
        <dbReference type="Proteomes" id="UP000178427"/>
    </source>
</evidence>
<feature type="chain" id="PRO_5009524186" description="YibE/F family protein" evidence="2">
    <location>
        <begin position="22"/>
        <end position="354"/>
    </location>
</feature>
<proteinExistence type="predicted"/>
<sequence>MRFRLTTLLVFTILYAVPAVAAAQEFVPDTVTTSKARVTEIVSQDVKIVPGTDVETVYQTIKAEVLDGEEKGKNITIENDYLELREGQIFYVSHTTSSLDGTDYYAVSEVDRLPALFVLLVLFIAVVLFFGGKQGARGLLALFGGFFLIAFLLLPGVLQGYSPILISVAVSSLIVCLGSYVTHGFNKTTTTAVLGMVITIVLTGLLAYVSIVFTQLSGFNTDETVYLNFNTRGSIDFAGLLLGGIIIGTLGVLYDAAIGQAVSVEELARAGEHLSRREVYRRALRIGREHIGALVNTLAIAYVGASLPLLLLFYGFGSDSVALALNREVFATELVRTLVGSIGLVLTVPITTAT</sequence>
<dbReference type="PANTHER" id="PTHR41771">
    <property type="entry name" value="MEMBRANE PROTEIN-RELATED"/>
    <property type="match status" value="1"/>
</dbReference>